<proteinExistence type="predicted"/>
<feature type="domain" description="BHLH" evidence="7">
    <location>
        <begin position="75"/>
        <end position="127"/>
    </location>
</feature>
<dbReference type="PROSITE" id="PS50888">
    <property type="entry name" value="BHLH"/>
    <property type="match status" value="1"/>
</dbReference>
<keyword evidence="3" id="KW-0805">Transcription regulation</keyword>
<accession>A0AAV8SLI9</accession>
<keyword evidence="5" id="KW-0804">Transcription</keyword>
<evidence type="ECO:0000256" key="6">
    <source>
        <dbReference type="ARBA" id="ARBA00023242"/>
    </source>
</evidence>
<dbReference type="Proteomes" id="UP001159364">
    <property type="component" value="Linkage Group LG10"/>
</dbReference>
<dbReference type="GO" id="GO:0000981">
    <property type="term" value="F:DNA-binding transcription factor activity, RNA polymerase II-specific"/>
    <property type="evidence" value="ECO:0007669"/>
    <property type="project" value="TreeGrafter"/>
</dbReference>
<dbReference type="InterPro" id="IPR036638">
    <property type="entry name" value="HLH_DNA-bd_sf"/>
</dbReference>
<evidence type="ECO:0000259" key="7">
    <source>
        <dbReference type="PROSITE" id="PS50888"/>
    </source>
</evidence>
<evidence type="ECO:0000256" key="2">
    <source>
        <dbReference type="ARBA" id="ARBA00011738"/>
    </source>
</evidence>
<comment type="subunit">
    <text evidence="2">Homodimer.</text>
</comment>
<organism evidence="8 9">
    <name type="scientific">Erythroxylum novogranatense</name>
    <dbReference type="NCBI Taxonomy" id="1862640"/>
    <lineage>
        <taxon>Eukaryota</taxon>
        <taxon>Viridiplantae</taxon>
        <taxon>Streptophyta</taxon>
        <taxon>Embryophyta</taxon>
        <taxon>Tracheophyta</taxon>
        <taxon>Spermatophyta</taxon>
        <taxon>Magnoliopsida</taxon>
        <taxon>eudicotyledons</taxon>
        <taxon>Gunneridae</taxon>
        <taxon>Pentapetalae</taxon>
        <taxon>rosids</taxon>
        <taxon>fabids</taxon>
        <taxon>Malpighiales</taxon>
        <taxon>Erythroxylaceae</taxon>
        <taxon>Erythroxylum</taxon>
    </lineage>
</organism>
<gene>
    <name evidence="8" type="ORF">K2173_008650</name>
</gene>
<keyword evidence="6" id="KW-0539">Nucleus</keyword>
<evidence type="ECO:0000313" key="9">
    <source>
        <dbReference type="Proteomes" id="UP001159364"/>
    </source>
</evidence>
<dbReference type="SUPFAM" id="SSF47459">
    <property type="entry name" value="HLH, helix-loop-helix DNA-binding domain"/>
    <property type="match status" value="1"/>
</dbReference>
<evidence type="ECO:0000256" key="1">
    <source>
        <dbReference type="ARBA" id="ARBA00004123"/>
    </source>
</evidence>
<name>A0AAV8SLI9_9ROSI</name>
<dbReference type="InterPro" id="IPR011598">
    <property type="entry name" value="bHLH_dom"/>
</dbReference>
<dbReference type="Pfam" id="PF00010">
    <property type="entry name" value="HLH"/>
    <property type="match status" value="1"/>
</dbReference>
<dbReference type="FunFam" id="4.10.280.10:FF:000085">
    <property type="entry name" value="Transcription factor bHLH126"/>
    <property type="match status" value="1"/>
</dbReference>
<keyword evidence="4" id="KW-0238">DNA-binding</keyword>
<evidence type="ECO:0000256" key="5">
    <source>
        <dbReference type="ARBA" id="ARBA00023163"/>
    </source>
</evidence>
<dbReference type="InterPro" id="IPR015660">
    <property type="entry name" value="MASH1/Ascl1a-like"/>
</dbReference>
<evidence type="ECO:0000313" key="8">
    <source>
        <dbReference type="EMBL" id="KAJ8752915.1"/>
    </source>
</evidence>
<dbReference type="GO" id="GO:0090575">
    <property type="term" value="C:RNA polymerase II transcription regulator complex"/>
    <property type="evidence" value="ECO:0007669"/>
    <property type="project" value="TreeGrafter"/>
</dbReference>
<evidence type="ECO:0000256" key="4">
    <source>
        <dbReference type="ARBA" id="ARBA00023125"/>
    </source>
</evidence>
<dbReference type="PANTHER" id="PTHR13935:SF155">
    <property type="entry name" value="TRANSCRIPTION FACTOR BHLH120-LIKE"/>
    <property type="match status" value="1"/>
</dbReference>
<dbReference type="SMART" id="SM00353">
    <property type="entry name" value="HLH"/>
    <property type="match status" value="1"/>
</dbReference>
<keyword evidence="9" id="KW-1185">Reference proteome</keyword>
<evidence type="ECO:0000256" key="3">
    <source>
        <dbReference type="ARBA" id="ARBA00023015"/>
    </source>
</evidence>
<dbReference type="Gene3D" id="4.10.280.10">
    <property type="entry name" value="Helix-loop-helix DNA-binding domain"/>
    <property type="match status" value="1"/>
</dbReference>
<dbReference type="PANTHER" id="PTHR13935">
    <property type="entry name" value="ACHAETE-SCUTE TRANSCRIPTION FACTOR-RELATED"/>
    <property type="match status" value="1"/>
</dbReference>
<sequence>MFPLQQGDDLCFKIISFDPHTQNDIPEDLILAHDSVYGTNGNMNNEIVKARRRSKVKFSNPMANITDEAARDSDCKKMMHRDIERLRRQEMATLYSSLRSLLPLEFVKGKRSMSDHMNEAVNYIRHLQKKIKGLCYKREELKKLTNLSAPNSQTGSSDICSPSSVVVRSCLVGIEIGFSTGLRGQSFPLSIVFQVLLEEGIRVVNCLTTTVNERLLHTIQAEVDDPTTLNLSELQQKLINLASSSNN</sequence>
<dbReference type="GO" id="GO:0000977">
    <property type="term" value="F:RNA polymerase II transcription regulatory region sequence-specific DNA binding"/>
    <property type="evidence" value="ECO:0007669"/>
    <property type="project" value="TreeGrafter"/>
</dbReference>
<dbReference type="CDD" id="cd18914">
    <property type="entry name" value="bHLH_AtORG2_like"/>
    <property type="match status" value="1"/>
</dbReference>
<reference evidence="8 9" key="1">
    <citation type="submission" date="2021-09" db="EMBL/GenBank/DDBJ databases">
        <title>Genomic insights and catalytic innovation underlie evolution of tropane alkaloids biosynthesis.</title>
        <authorList>
            <person name="Wang Y.-J."/>
            <person name="Tian T."/>
            <person name="Huang J.-P."/>
            <person name="Huang S.-X."/>
        </authorList>
    </citation>
    <scope>NUCLEOTIDE SEQUENCE [LARGE SCALE GENOMIC DNA]</scope>
    <source>
        <strain evidence="8">KIB-2018</strain>
        <tissue evidence="8">Leaf</tissue>
    </source>
</reference>
<dbReference type="EMBL" id="JAIWQS010000010">
    <property type="protein sequence ID" value="KAJ8752915.1"/>
    <property type="molecule type" value="Genomic_DNA"/>
</dbReference>
<dbReference type="GO" id="GO:0046983">
    <property type="term" value="F:protein dimerization activity"/>
    <property type="evidence" value="ECO:0007669"/>
    <property type="project" value="InterPro"/>
</dbReference>
<comment type="subcellular location">
    <subcellularLocation>
        <location evidence="1">Nucleus</location>
    </subcellularLocation>
</comment>
<comment type="caution">
    <text evidence="8">The sequence shown here is derived from an EMBL/GenBank/DDBJ whole genome shotgun (WGS) entry which is preliminary data.</text>
</comment>
<protein>
    <recommendedName>
        <fullName evidence="7">BHLH domain-containing protein</fullName>
    </recommendedName>
</protein>
<dbReference type="AlphaFoldDB" id="A0AAV8SLI9"/>